<name>U1RLG4_9ACTO</name>
<evidence type="ECO:0000313" key="1">
    <source>
        <dbReference type="EMBL" id="ERH20468.1"/>
    </source>
</evidence>
<gene>
    <name evidence="1" type="ORF">HMPREF1979_03304</name>
</gene>
<sequence>MTGSTHRSCLLSDKPVAIVSAMTFSHAALFSGVYPADILRAHAVMCCRA</sequence>
<evidence type="ECO:0000313" key="2">
    <source>
        <dbReference type="Proteomes" id="UP000016536"/>
    </source>
</evidence>
<reference evidence="1 2" key="1">
    <citation type="submission" date="2013-08" db="EMBL/GenBank/DDBJ databases">
        <authorList>
            <person name="Weinstock G."/>
            <person name="Sodergren E."/>
            <person name="Wylie T."/>
            <person name="Fulton L."/>
            <person name="Fulton R."/>
            <person name="Fronick C."/>
            <person name="O'Laughlin M."/>
            <person name="Godfrey J."/>
            <person name="Miner T."/>
            <person name="Herter B."/>
            <person name="Appelbaum E."/>
            <person name="Cordes M."/>
            <person name="Lek S."/>
            <person name="Wollam A."/>
            <person name="Pepin K.H."/>
            <person name="Palsikar V.B."/>
            <person name="Mitreva M."/>
            <person name="Wilson R.K."/>
        </authorList>
    </citation>
    <scope>NUCLEOTIDE SEQUENCE [LARGE SCALE GENOMIC DNA]</scope>
    <source>
        <strain evidence="1 2">F0542</strain>
    </source>
</reference>
<organism evidence="1 2">
    <name type="scientific">Actinomyces johnsonii F0542</name>
    <dbReference type="NCBI Taxonomy" id="1321818"/>
    <lineage>
        <taxon>Bacteria</taxon>
        <taxon>Bacillati</taxon>
        <taxon>Actinomycetota</taxon>
        <taxon>Actinomycetes</taxon>
        <taxon>Actinomycetales</taxon>
        <taxon>Actinomycetaceae</taxon>
        <taxon>Actinomyces</taxon>
    </lineage>
</organism>
<proteinExistence type="predicted"/>
<dbReference type="Proteomes" id="UP000016536">
    <property type="component" value="Unassembled WGS sequence"/>
</dbReference>
<dbReference type="HOGENOM" id="CLU_202955_0_0_11"/>
<dbReference type="EMBL" id="AWSE01000311">
    <property type="protein sequence ID" value="ERH20468.1"/>
    <property type="molecule type" value="Genomic_DNA"/>
</dbReference>
<protein>
    <submittedName>
        <fullName evidence="1">Uncharacterized protein</fullName>
    </submittedName>
</protein>
<accession>U1RLG4</accession>
<comment type="caution">
    <text evidence="1">The sequence shown here is derived from an EMBL/GenBank/DDBJ whole genome shotgun (WGS) entry which is preliminary data.</text>
</comment>
<dbReference type="AlphaFoldDB" id="U1RLG4"/>
<keyword evidence="2" id="KW-1185">Reference proteome</keyword>